<feature type="region of interest" description="Disordered" evidence="1">
    <location>
        <begin position="668"/>
        <end position="703"/>
    </location>
</feature>
<feature type="transmembrane region" description="Helical" evidence="2">
    <location>
        <begin position="496"/>
        <end position="516"/>
    </location>
</feature>
<dbReference type="Gene3D" id="3.40.50.300">
    <property type="entry name" value="P-loop containing nucleotide triphosphate hydrolases"/>
    <property type="match status" value="1"/>
</dbReference>
<feature type="transmembrane region" description="Helical" evidence="2">
    <location>
        <begin position="561"/>
        <end position="582"/>
    </location>
</feature>
<evidence type="ECO:0000313" key="4">
    <source>
        <dbReference type="Proteomes" id="UP000263377"/>
    </source>
</evidence>
<accession>A0A372ZNP3</accession>
<reference evidence="3 4" key="1">
    <citation type="submission" date="2018-08" db="EMBL/GenBank/DDBJ databases">
        <title>Diversity &amp; Physiological Properties of Lignin-Decomposing Actinobacteria from Soil.</title>
        <authorList>
            <person name="Roh S.G."/>
            <person name="Kim S.B."/>
        </authorList>
    </citation>
    <scope>NUCLEOTIDE SEQUENCE [LARGE SCALE GENOMIC DNA]</scope>
    <source>
        <strain evidence="3 4">MMS17-GH009</strain>
    </source>
</reference>
<feature type="transmembrane region" description="Helical" evidence="2">
    <location>
        <begin position="407"/>
        <end position="431"/>
    </location>
</feature>
<gene>
    <name evidence="3" type="ORF">DR950_03855</name>
</gene>
<dbReference type="Proteomes" id="UP000263377">
    <property type="component" value="Unassembled WGS sequence"/>
</dbReference>
<evidence type="ECO:0000256" key="1">
    <source>
        <dbReference type="SAM" id="MobiDB-lite"/>
    </source>
</evidence>
<keyword evidence="2" id="KW-0472">Membrane</keyword>
<keyword evidence="2" id="KW-0812">Transmembrane</keyword>
<sequence length="885" mass="96556">MVEFEDGHGPTNIRNVVTDSTVHYLVQIGVLNGELHLTVPPRAGAAETPLGLAEERLARSLLYQWRAEADAWDMADPEPLAVRWVHSRTALAPGAELGGRGDRVGTMAEALLGLDHRRLLILGGAGAGKTTLAVLLTLELLARRLTRGEDVPVPVMLSLESWDAERVNFHDWLAGRITEEHPGLPRVDGLHPARRLVSERRLLPVLDSLDELPEHRRTAVLGALGRQLGQEGGVVLICRTEPYRQLVATQRDVLRVDSAIEALPLAPGDVASYLHRARQPSRAAQWAPLLADLRTAPGSPVSRALSTPLMVWLLRRGYERAPADPGELLDRGRFATAWQVEQHLLDRIVPASFPPLPPAPDRLHPPRRWEPDRARAWLSFLARLMNRQDTAELAWWRLFGAPLPRALAAPALIVVGIALSVLIDLGLGAVGGSGHPFGFGTAVGLGVALAGLVRTAGQGWFGDETSTPRRRVNPLRFAGALRSAGRNGRLGRAWRLTVVIGGPPVILTLVVLQLLAPAAEGLALVAAVLLSAYLMVALAAPSDTVDAATPDSLLRSERTSVLVTLLVLAPLLAAGIGLMDWSRTHLYRYHQVDWSYPLATWCGAGATFLLLSPWSRWLLARCSLALVGRLPWTLMTFLRDAHRAGLLQRTAGTYRFRNLRLQQHLAAKAGPRSGGRGGSGTAGVPAPRATPDGATPVATGPLADLTLPPASTWRGLTVRRDPDSYLLTGRVRAVMLAHWGPLGALLGLHLVRITVSGTWDRLDSWKPIVGVPALGLLVMLISLLRRRHIELHITDTFIAARTGRHRCRYEWRDVDEVAVRRVHLRGRDTPVHGIHVRPRTGAPLPPARWRGRDGWYLVQPMNVVRTLPPDLTEALAELSGGRWRP</sequence>
<feature type="transmembrane region" description="Helical" evidence="2">
    <location>
        <begin position="522"/>
        <end position="540"/>
    </location>
</feature>
<dbReference type="AlphaFoldDB" id="A0A372ZNP3"/>
<proteinExistence type="predicted"/>
<keyword evidence="2" id="KW-1133">Transmembrane helix</keyword>
<dbReference type="InterPro" id="IPR027417">
    <property type="entry name" value="P-loop_NTPase"/>
</dbReference>
<evidence type="ECO:0000256" key="2">
    <source>
        <dbReference type="SAM" id="Phobius"/>
    </source>
</evidence>
<feature type="transmembrane region" description="Helical" evidence="2">
    <location>
        <begin position="767"/>
        <end position="784"/>
    </location>
</feature>
<organism evidence="3 4">
    <name type="scientific">Kitasatospora xanthocidica</name>
    <dbReference type="NCBI Taxonomy" id="83382"/>
    <lineage>
        <taxon>Bacteria</taxon>
        <taxon>Bacillati</taxon>
        <taxon>Actinomycetota</taxon>
        <taxon>Actinomycetes</taxon>
        <taxon>Kitasatosporales</taxon>
        <taxon>Streptomycetaceae</taxon>
        <taxon>Kitasatospora</taxon>
    </lineage>
</organism>
<evidence type="ECO:0000313" key="3">
    <source>
        <dbReference type="EMBL" id="RGD57040.1"/>
    </source>
</evidence>
<feature type="transmembrane region" description="Helical" evidence="2">
    <location>
        <begin position="594"/>
        <end position="611"/>
    </location>
</feature>
<feature type="transmembrane region" description="Helical" evidence="2">
    <location>
        <begin position="736"/>
        <end position="755"/>
    </location>
</feature>
<comment type="caution">
    <text evidence="3">The sequence shown here is derived from an EMBL/GenBank/DDBJ whole genome shotgun (WGS) entry which is preliminary data.</text>
</comment>
<dbReference type="SUPFAM" id="SSF52540">
    <property type="entry name" value="P-loop containing nucleoside triphosphate hydrolases"/>
    <property type="match status" value="1"/>
</dbReference>
<dbReference type="EMBL" id="QVIG01000001">
    <property type="protein sequence ID" value="RGD57040.1"/>
    <property type="molecule type" value="Genomic_DNA"/>
</dbReference>
<protein>
    <submittedName>
        <fullName evidence="3">NACHT domain-containing protein</fullName>
    </submittedName>
</protein>
<keyword evidence="4" id="KW-1185">Reference proteome</keyword>
<name>A0A372ZNP3_9ACTN</name>
<feature type="compositionally biased region" description="Gly residues" evidence="1">
    <location>
        <begin position="672"/>
        <end position="681"/>
    </location>
</feature>
<dbReference type="RefSeq" id="WP_117485764.1">
    <property type="nucleotide sequence ID" value="NZ_QVIG01000001.1"/>
</dbReference>